<organism evidence="1 2">
    <name type="scientific">Hujiaoplasma nucleasis</name>
    <dbReference type="NCBI Taxonomy" id="2725268"/>
    <lineage>
        <taxon>Bacteria</taxon>
        <taxon>Bacillati</taxon>
        <taxon>Mycoplasmatota</taxon>
        <taxon>Mollicutes</taxon>
        <taxon>Candidatus Izemoplasmatales</taxon>
        <taxon>Hujiaoplasmataceae</taxon>
        <taxon>Hujiaoplasma</taxon>
    </lineage>
</organism>
<evidence type="ECO:0000313" key="2">
    <source>
        <dbReference type="Proteomes" id="UP000512167"/>
    </source>
</evidence>
<gene>
    <name evidence="1" type="ORF">HF295_03570</name>
</gene>
<dbReference type="Proteomes" id="UP000512167">
    <property type="component" value="Chromosome"/>
</dbReference>
<keyword evidence="2" id="KW-1185">Reference proteome</keyword>
<dbReference type="AlphaFoldDB" id="A0A7L6N154"/>
<evidence type="ECO:0000313" key="1">
    <source>
        <dbReference type="EMBL" id="QLY39986.1"/>
    </source>
</evidence>
<sequence length="67" mass="7820">MKKLMLLIITGIIVFSFNGCETNNYNQFNEKLESIVVEESGYIFFTSNKIIDEEDEYDLMIILKAVF</sequence>
<accession>A0A7L6N154</accession>
<protein>
    <submittedName>
        <fullName evidence="1">Uncharacterized protein</fullName>
    </submittedName>
</protein>
<dbReference type="KEGG" id="tbk:HF295_03570"/>
<dbReference type="RefSeq" id="WP_312032479.1">
    <property type="nucleotide sequence ID" value="NZ_CP051151.1"/>
</dbReference>
<name>A0A7L6N154_9MOLU</name>
<reference evidence="1 2" key="1">
    <citation type="submission" date="2020-04" db="EMBL/GenBank/DDBJ databases">
        <authorList>
            <person name="Zheng R.K."/>
            <person name="Sun C.M."/>
        </authorList>
    </citation>
    <scope>NUCLEOTIDE SEQUENCE [LARGE SCALE GENOMIC DNA]</scope>
    <source>
        <strain evidence="2">zrk29</strain>
    </source>
</reference>
<dbReference type="EMBL" id="CP051151">
    <property type="protein sequence ID" value="QLY39986.1"/>
    <property type="molecule type" value="Genomic_DNA"/>
</dbReference>
<proteinExistence type="predicted"/>